<dbReference type="RefSeq" id="WP_127012707.1">
    <property type="nucleotide sequence ID" value="NZ_CP031422.1"/>
</dbReference>
<organism evidence="2 3">
    <name type="scientific">Microbacterium oxydans</name>
    <dbReference type="NCBI Taxonomy" id="82380"/>
    <lineage>
        <taxon>Bacteria</taxon>
        <taxon>Bacillati</taxon>
        <taxon>Actinomycetota</taxon>
        <taxon>Actinomycetes</taxon>
        <taxon>Micrococcales</taxon>
        <taxon>Microbacteriaceae</taxon>
        <taxon>Microbacterium</taxon>
    </lineage>
</organism>
<reference evidence="2 3" key="1">
    <citation type="submission" date="2018-08" db="EMBL/GenBank/DDBJ databases">
        <title>Microbacterium oxydans strain HG3.</title>
        <authorList>
            <person name="ORTET P."/>
        </authorList>
    </citation>
    <scope>NUCLEOTIDE SEQUENCE [LARGE SCALE GENOMIC DNA]</scope>
    <source>
        <strain evidence="2 3">HG3</strain>
    </source>
</reference>
<keyword evidence="1" id="KW-0732">Signal</keyword>
<name>A0A3S9WPD2_9MICO</name>
<dbReference type="EMBL" id="CP031422">
    <property type="protein sequence ID" value="AZS41929.1"/>
    <property type="molecule type" value="Genomic_DNA"/>
</dbReference>
<evidence type="ECO:0008006" key="4">
    <source>
        <dbReference type="Google" id="ProtNLM"/>
    </source>
</evidence>
<dbReference type="InterPro" id="IPR029050">
    <property type="entry name" value="Immunoprotect_excell_Ig-like"/>
</dbReference>
<accession>A0A3S9WPD2</accession>
<dbReference type="Gene3D" id="2.60.40.1240">
    <property type="match status" value="1"/>
</dbReference>
<sequence>MTTTPPDSTSASRGEAEVTASNAGARAKVLGWARRSIDLIPTSWLITGAGAALLATTALFGGLEAAAVDPIPDLTIGETFSGSEFEMTVVGVELRDERGMAAIYPDEEKGERLLVVTVDVVNTFSQPRASGSPAKVSPLLDGIRIEGLDAKGVVSRADDGKLAPTLQPDVPARVLITWAVGPDDFRDGDEVSLTLPDSDHYVGQSLIRGDYWNDPRVGATLTTTIEEVSAG</sequence>
<protein>
    <recommendedName>
        <fullName evidence="4">DUF4352 domain-containing protein</fullName>
    </recommendedName>
</protein>
<evidence type="ECO:0000313" key="2">
    <source>
        <dbReference type="EMBL" id="AZS41929.1"/>
    </source>
</evidence>
<evidence type="ECO:0000313" key="3">
    <source>
        <dbReference type="Proteomes" id="UP000274841"/>
    </source>
</evidence>
<dbReference type="Proteomes" id="UP000274841">
    <property type="component" value="Chromosome"/>
</dbReference>
<dbReference type="AlphaFoldDB" id="A0A3S9WPD2"/>
<evidence type="ECO:0000256" key="1">
    <source>
        <dbReference type="ARBA" id="ARBA00022729"/>
    </source>
</evidence>
<dbReference type="KEGG" id="moy:CVS54_03291"/>
<gene>
    <name evidence="2" type="ORF">CVS54_03291</name>
</gene>
<proteinExistence type="predicted"/>